<accession>A0AAW0Z726</accession>
<dbReference type="GO" id="GO:0003677">
    <property type="term" value="F:DNA binding"/>
    <property type="evidence" value="ECO:0007669"/>
    <property type="project" value="UniProtKB-KW"/>
</dbReference>
<dbReference type="Proteomes" id="UP001388673">
    <property type="component" value="Unassembled WGS sequence"/>
</dbReference>
<dbReference type="PANTHER" id="PTHR23430">
    <property type="entry name" value="HISTONE H2A"/>
    <property type="match status" value="1"/>
</dbReference>
<dbReference type="RefSeq" id="XP_066806282.1">
    <property type="nucleotide sequence ID" value="XM_066943740.1"/>
</dbReference>
<dbReference type="GO" id="GO:0005634">
    <property type="term" value="C:nucleus"/>
    <property type="evidence" value="ECO:0007669"/>
    <property type="project" value="UniProtKB-SubCell"/>
</dbReference>
<sequence>MAGKRGPPSKERQVGGARAIKAGLVFPVGRIFRKLKQGRYAQRIATKTPVYMAAVMEYLTAEVLELAGNAARDNKKSRITPRHLQLAIRNDEEFNHLLKNTTISQGGVLPFIMQELLPQNSKKGKKGKKGTQSSGTTASKAIGHSLEN</sequence>
<keyword evidence="7 9" id="KW-0539">Nucleus</keyword>
<comment type="subunit">
    <text evidence="9">The nucleosome is a histone octamer containing two molecules each of H2A, H2B, H3 and H4 assembled in one H3-H4 heterotetramer and two H2A-H2B heterodimers. The octamer wraps approximately 147 bp of DNA.</text>
</comment>
<dbReference type="KEGG" id="kne:92177866"/>
<dbReference type="AlphaFoldDB" id="A0AAW0Z726"/>
<dbReference type="InterPro" id="IPR032458">
    <property type="entry name" value="Histone_H2A_CS"/>
</dbReference>
<keyword evidence="6 9" id="KW-0238">DNA-binding</keyword>
<dbReference type="CDD" id="cd00074">
    <property type="entry name" value="HFD_H2A"/>
    <property type="match status" value="1"/>
</dbReference>
<gene>
    <name evidence="13" type="ORF">IAR55_000606</name>
</gene>
<dbReference type="PRINTS" id="PR00620">
    <property type="entry name" value="HISTONEH2A"/>
</dbReference>
<keyword evidence="8 9" id="KW-0544">Nucleosome core</keyword>
<evidence type="ECO:0000256" key="5">
    <source>
        <dbReference type="ARBA" id="ARBA00022990"/>
    </source>
</evidence>
<keyword evidence="14" id="KW-1185">Reference proteome</keyword>
<evidence type="ECO:0000259" key="11">
    <source>
        <dbReference type="Pfam" id="PF00125"/>
    </source>
</evidence>
<evidence type="ECO:0000256" key="3">
    <source>
        <dbReference type="ARBA" id="ARBA00010691"/>
    </source>
</evidence>
<evidence type="ECO:0000256" key="4">
    <source>
        <dbReference type="ARBA" id="ARBA00022454"/>
    </source>
</evidence>
<dbReference type="PROSITE" id="PS00046">
    <property type="entry name" value="HISTONE_H2A"/>
    <property type="match status" value="1"/>
</dbReference>
<evidence type="ECO:0000256" key="6">
    <source>
        <dbReference type="ARBA" id="ARBA00023125"/>
    </source>
</evidence>
<dbReference type="SUPFAM" id="SSF47113">
    <property type="entry name" value="Histone-fold"/>
    <property type="match status" value="1"/>
</dbReference>
<keyword evidence="5" id="KW-0007">Acetylation</keyword>
<evidence type="ECO:0000256" key="8">
    <source>
        <dbReference type="ARBA" id="ARBA00023269"/>
    </source>
</evidence>
<evidence type="ECO:0000259" key="12">
    <source>
        <dbReference type="Pfam" id="PF16211"/>
    </source>
</evidence>
<feature type="compositionally biased region" description="Low complexity" evidence="10">
    <location>
        <begin position="130"/>
        <end position="140"/>
    </location>
</feature>
<dbReference type="SMART" id="SM00414">
    <property type="entry name" value="H2A"/>
    <property type="match status" value="1"/>
</dbReference>
<dbReference type="Pfam" id="PF16211">
    <property type="entry name" value="Histone_H2A_C"/>
    <property type="match status" value="1"/>
</dbReference>
<dbReference type="Gene3D" id="1.10.20.10">
    <property type="entry name" value="Histone, subunit A"/>
    <property type="match status" value="1"/>
</dbReference>
<keyword evidence="4 9" id="KW-0158">Chromosome</keyword>
<organism evidence="13 14">
    <name type="scientific">Kwoniella newhampshirensis</name>
    <dbReference type="NCBI Taxonomy" id="1651941"/>
    <lineage>
        <taxon>Eukaryota</taxon>
        <taxon>Fungi</taxon>
        <taxon>Dikarya</taxon>
        <taxon>Basidiomycota</taxon>
        <taxon>Agaricomycotina</taxon>
        <taxon>Tremellomycetes</taxon>
        <taxon>Tremellales</taxon>
        <taxon>Cryptococcaceae</taxon>
        <taxon>Kwoniella</taxon>
    </lineage>
</organism>
<feature type="domain" description="Core Histone H2A/H2B/H3" evidence="11">
    <location>
        <begin position="25"/>
        <end position="89"/>
    </location>
</feature>
<dbReference type="GeneID" id="92177866"/>
<evidence type="ECO:0000256" key="7">
    <source>
        <dbReference type="ARBA" id="ARBA00023242"/>
    </source>
</evidence>
<evidence type="ECO:0000313" key="14">
    <source>
        <dbReference type="Proteomes" id="UP001388673"/>
    </source>
</evidence>
<dbReference type="EMBL" id="JBCAWK010000001">
    <property type="protein sequence ID" value="KAK8870036.1"/>
    <property type="molecule type" value="Genomic_DNA"/>
</dbReference>
<dbReference type="Pfam" id="PF00125">
    <property type="entry name" value="Histone"/>
    <property type="match status" value="1"/>
</dbReference>
<dbReference type="InterPro" id="IPR007125">
    <property type="entry name" value="H2A/H2B/H3"/>
</dbReference>
<evidence type="ECO:0000256" key="2">
    <source>
        <dbReference type="ARBA" id="ARBA00004286"/>
    </source>
</evidence>
<reference evidence="13 14" key="1">
    <citation type="journal article" date="2024" name="bioRxiv">
        <title>Comparative genomics of Cryptococcus and Kwoniella reveals pathogenesis evolution and contrasting karyotype dynamics via intercentromeric recombination or chromosome fusion.</title>
        <authorList>
            <person name="Coelho M.A."/>
            <person name="David-Palma M."/>
            <person name="Shea T."/>
            <person name="Bowers K."/>
            <person name="McGinley-Smith S."/>
            <person name="Mohammad A.W."/>
            <person name="Gnirke A."/>
            <person name="Yurkov A.M."/>
            <person name="Nowrousian M."/>
            <person name="Sun S."/>
            <person name="Cuomo C.A."/>
            <person name="Heitman J."/>
        </authorList>
    </citation>
    <scope>NUCLEOTIDE SEQUENCE [LARGE SCALE GENOMIC DNA]</scope>
    <source>
        <strain evidence="13 14">CBS 13917</strain>
    </source>
</reference>
<name>A0AAW0Z726_9TREE</name>
<dbReference type="GO" id="GO:0046982">
    <property type="term" value="F:protein heterodimerization activity"/>
    <property type="evidence" value="ECO:0007669"/>
    <property type="project" value="InterPro"/>
</dbReference>
<dbReference type="FunFam" id="1.10.20.10:FF:000013">
    <property type="entry name" value="Core histone macro-H2A"/>
    <property type="match status" value="1"/>
</dbReference>
<dbReference type="InterPro" id="IPR002119">
    <property type="entry name" value="Histone_H2A"/>
</dbReference>
<evidence type="ECO:0000256" key="9">
    <source>
        <dbReference type="RuleBase" id="RU003767"/>
    </source>
</evidence>
<feature type="domain" description="Histone H2A C-terminal" evidence="12">
    <location>
        <begin position="92"/>
        <end position="126"/>
    </location>
</feature>
<evidence type="ECO:0000256" key="1">
    <source>
        <dbReference type="ARBA" id="ARBA00004123"/>
    </source>
</evidence>
<proteinExistence type="inferred from homology"/>
<evidence type="ECO:0000256" key="10">
    <source>
        <dbReference type="SAM" id="MobiDB-lite"/>
    </source>
</evidence>
<evidence type="ECO:0000313" key="13">
    <source>
        <dbReference type="EMBL" id="KAK8870036.1"/>
    </source>
</evidence>
<dbReference type="GO" id="GO:0030527">
    <property type="term" value="F:structural constituent of chromatin"/>
    <property type="evidence" value="ECO:0007669"/>
    <property type="project" value="InterPro"/>
</dbReference>
<dbReference type="InterPro" id="IPR032454">
    <property type="entry name" value="Histone_H2A_C"/>
</dbReference>
<comment type="caution">
    <text evidence="13">The sequence shown here is derived from an EMBL/GenBank/DDBJ whole genome shotgun (WGS) entry which is preliminary data.</text>
</comment>
<dbReference type="GO" id="GO:0000786">
    <property type="term" value="C:nucleosome"/>
    <property type="evidence" value="ECO:0007669"/>
    <property type="project" value="UniProtKB-KW"/>
</dbReference>
<comment type="similarity">
    <text evidence="3 9">Belongs to the histone H2A family.</text>
</comment>
<comment type="subcellular location">
    <subcellularLocation>
        <location evidence="2">Chromosome</location>
    </subcellularLocation>
    <subcellularLocation>
        <location evidence="1 9">Nucleus</location>
    </subcellularLocation>
</comment>
<feature type="region of interest" description="Disordered" evidence="10">
    <location>
        <begin position="119"/>
        <end position="148"/>
    </location>
</feature>
<dbReference type="InterPro" id="IPR009072">
    <property type="entry name" value="Histone-fold"/>
</dbReference>
<protein>
    <recommendedName>
        <fullName evidence="9">Histone H2A</fullName>
    </recommendedName>
</protein>